<organism evidence="2 3">
    <name type="scientific">Pyxidicoccus fallax</name>
    <dbReference type="NCBI Taxonomy" id="394095"/>
    <lineage>
        <taxon>Bacteria</taxon>
        <taxon>Pseudomonadati</taxon>
        <taxon>Myxococcota</taxon>
        <taxon>Myxococcia</taxon>
        <taxon>Myxococcales</taxon>
        <taxon>Cystobacterineae</taxon>
        <taxon>Myxococcaceae</taxon>
        <taxon>Pyxidicoccus</taxon>
    </lineage>
</organism>
<reference evidence="2 3" key="1">
    <citation type="submission" date="2020-04" db="EMBL/GenBank/DDBJ databases">
        <title>Draft genome of Pyxidicoccus fallax type strain.</title>
        <authorList>
            <person name="Whitworth D.E."/>
        </authorList>
    </citation>
    <scope>NUCLEOTIDE SEQUENCE [LARGE SCALE GENOMIC DNA]</scope>
    <source>
        <strain evidence="2 3">DSM 14698</strain>
    </source>
</reference>
<feature type="region of interest" description="Disordered" evidence="1">
    <location>
        <begin position="256"/>
        <end position="280"/>
    </location>
</feature>
<accession>A0A848L816</accession>
<evidence type="ECO:0000256" key="1">
    <source>
        <dbReference type="SAM" id="MobiDB-lite"/>
    </source>
</evidence>
<dbReference type="Proteomes" id="UP000518300">
    <property type="component" value="Unassembled WGS sequence"/>
</dbReference>
<dbReference type="EMBL" id="JABBJJ010000032">
    <property type="protein sequence ID" value="NMO15130.1"/>
    <property type="molecule type" value="Genomic_DNA"/>
</dbReference>
<keyword evidence="3" id="KW-1185">Reference proteome</keyword>
<feature type="compositionally biased region" description="Basic and acidic residues" evidence="1">
    <location>
        <begin position="266"/>
        <end position="280"/>
    </location>
</feature>
<feature type="region of interest" description="Disordered" evidence="1">
    <location>
        <begin position="1"/>
        <end position="71"/>
    </location>
</feature>
<comment type="caution">
    <text evidence="2">The sequence shown here is derived from an EMBL/GenBank/DDBJ whole genome shotgun (WGS) entry which is preliminary data.</text>
</comment>
<evidence type="ECO:0000313" key="2">
    <source>
        <dbReference type="EMBL" id="NMO15130.1"/>
    </source>
</evidence>
<proteinExistence type="predicted"/>
<gene>
    <name evidence="2" type="ORF">HG543_09710</name>
</gene>
<protein>
    <submittedName>
        <fullName evidence="2">Uncharacterized protein</fullName>
    </submittedName>
</protein>
<sequence length="1560" mass="158056">MATKTDPAPFPLIPLKPGTAGKPAGPAKTLELPAASEAGSAPDLDSVARRKPKSVRKSRPADIARGPVGNALDTRKPRDFYAFLDTTDPAQEGQRYVSLHLVDRGWMDDVWAELDAHGLAPRLLAALRGADFDDAFQKMSPEEALLLHGIYTWFLARVVQDGDPAPVGLLRLRAPETAFEGGLRPCSWYTLAAFGREGKDTPYPGGLTLLGASPREDQRFPKVWVRNLVRVADSSKDGAITQAALKALHFPQVCPDVSGTGTQDAPPREREEPFSEEHFRGDGRTWVPRALARVGHALSRLGERLRALFDEPPWGGGLALAGAPGLSPHALGPLRLRAHGAREPGASHRPHLYIGSPAAAVGPGQVPNPMTPGGGGVQPFVGVLDIGQGGCNVLYDNNGHAIVYFDAGYPENFLGSLPVPFPAPCFCNDPLVILSHWDIDHSMMPRYDHRMYLLRWLVPQQHMGTPETKEVVARVLEYGGEMHLWVAGPGSQMRFPWGFVERAAGPHPFKSDEKNNSGLVMYVCVQDSPPVPGGGMPPVMGPPAAAVLPAVAPPRAANRANLGGAWAGGRGQLTLAHGVDALRGVLPDDGEGTIVRTMPIAVAQVAAQMSSAARAAAAAAAAAGSPVEALAAAAAAKVVKETSNDNGANVARGTSMAGSAAFIGSVVAAAQAAKLAADTGFTANSTVWEALRSAAIAAAAMLGVPAANPVQVGPAAHAAYAHALTGMSAVNIAAQANVTPAGAAAQPLADAAHALANAVHPTVAEVARDSVGLGAGHAGGNAYVAMTRLEEIELVVACARGGTEVSYFARVSAAIAAAVNAVVAAGSVQPADLATAAAGASFDAAWAANAVQADAQYSVLNAANGVAAISAHLQGNGTTAACANVIATAGVAAAQAAALAGATADSVALAVDGAIAASRTLDLTNFFNNTRHQGGTAATKANQFLAGAITGATVTAARGGNAVAVAAASASLYVDIVMDALGFKANQEKMIASAVRTAPAGGARAALPPVVQAQGAPNQVPYHPNERYVLLTGDASFNNIYSQAPVWHGNGLPAVAPPVVVGMTAVHHGAITELAPAFIPWAPGSEAAHSLTAAMAAHGAGSATITVPVAAALALWLRAQGHVLSAADTATVAAAAITAVSAPPVGGLAAIPGALAGAVPLAGHASALAIATAARDAAHGALEFARRTVAAVERAAAQYGAHVANNPFTTANLRSDFAEGMGGAAVAGVATAQFFAAPPMGWVWPLVGAPPAPQPPHANARLVAVAAAAATAATNPSAVAPGTLAGPACAAAHVAHFNAGLVAARNVLADRKLDTLLPSFPAELAAAAGAGPLRGLLCGFTVYCTSGAGTAAVEAAQWLRNPTNLAQVRCDGIRELILACSWAPGNPVPANHVGLTTLTNAGGPWTAAMWAATMGATHGAATQLGVDAVPVSTALALALAPAPPMPPLTQLPLGNRIAYSYGVGHAPPHEHYYRASPGDLGHPHPVAVAHYEAHGWTGRLNTPQLAHQSTQPDNAHPHGHVALGWESGGGYAGPLRGDGGGGGVIVRNPCVNCPPQRFLC</sequence>
<evidence type="ECO:0000313" key="3">
    <source>
        <dbReference type="Proteomes" id="UP000518300"/>
    </source>
</evidence>
<name>A0A848L816_9BACT</name>
<feature type="compositionally biased region" description="Basic residues" evidence="1">
    <location>
        <begin position="49"/>
        <end position="58"/>
    </location>
</feature>
<dbReference type="RefSeq" id="WP_169344425.1">
    <property type="nucleotide sequence ID" value="NZ_JABBJJ010000032.1"/>
</dbReference>